<dbReference type="Proteomes" id="UP000501690">
    <property type="component" value="Linkage Group LG1"/>
</dbReference>
<organism evidence="2 3">
    <name type="scientific">Vigna unguiculata</name>
    <name type="common">Cowpea</name>
    <dbReference type="NCBI Taxonomy" id="3917"/>
    <lineage>
        <taxon>Eukaryota</taxon>
        <taxon>Viridiplantae</taxon>
        <taxon>Streptophyta</taxon>
        <taxon>Embryophyta</taxon>
        <taxon>Tracheophyta</taxon>
        <taxon>Spermatophyta</taxon>
        <taxon>Magnoliopsida</taxon>
        <taxon>eudicotyledons</taxon>
        <taxon>Gunneridae</taxon>
        <taxon>Pentapetalae</taxon>
        <taxon>rosids</taxon>
        <taxon>fabids</taxon>
        <taxon>Fabales</taxon>
        <taxon>Fabaceae</taxon>
        <taxon>Papilionoideae</taxon>
        <taxon>50 kb inversion clade</taxon>
        <taxon>NPAAA clade</taxon>
        <taxon>indigoferoid/millettioid clade</taxon>
        <taxon>Phaseoleae</taxon>
        <taxon>Vigna</taxon>
    </lineage>
</organism>
<gene>
    <name evidence="2" type="ORF">DEO72_LG1g3049</name>
</gene>
<feature type="region of interest" description="Disordered" evidence="1">
    <location>
        <begin position="58"/>
        <end position="104"/>
    </location>
</feature>
<evidence type="ECO:0000313" key="2">
    <source>
        <dbReference type="EMBL" id="QCD79409.1"/>
    </source>
</evidence>
<protein>
    <submittedName>
        <fullName evidence="2">Uncharacterized protein</fullName>
    </submittedName>
</protein>
<reference evidence="2 3" key="1">
    <citation type="submission" date="2019-04" db="EMBL/GenBank/DDBJ databases">
        <title>An improved genome assembly and genetic linkage map for asparagus bean, Vigna unguiculata ssp. sesquipedialis.</title>
        <authorList>
            <person name="Xia Q."/>
            <person name="Zhang R."/>
            <person name="Dong Y."/>
        </authorList>
    </citation>
    <scope>NUCLEOTIDE SEQUENCE [LARGE SCALE GENOMIC DNA]</scope>
    <source>
        <tissue evidence="2">Leaf</tissue>
    </source>
</reference>
<evidence type="ECO:0000313" key="3">
    <source>
        <dbReference type="Proteomes" id="UP000501690"/>
    </source>
</evidence>
<sequence length="104" mass="11662">MHLAFDSASSSSRWCTFFVSLLHVFTITAHRFGFRNTHAKAKHASTIYQVPIYVQSECTPHESREPSGDDQESDEKANSKVMDLITVPEQGSVANEETNDSKQD</sequence>
<evidence type="ECO:0000256" key="1">
    <source>
        <dbReference type="SAM" id="MobiDB-lite"/>
    </source>
</evidence>
<keyword evidence="3" id="KW-1185">Reference proteome</keyword>
<accession>A0A4D6KVU5</accession>
<proteinExistence type="predicted"/>
<name>A0A4D6KVU5_VIGUN</name>
<dbReference type="EMBL" id="CP039345">
    <property type="protein sequence ID" value="QCD79409.1"/>
    <property type="molecule type" value="Genomic_DNA"/>
</dbReference>
<dbReference type="AlphaFoldDB" id="A0A4D6KVU5"/>